<feature type="transmembrane region" description="Helical" evidence="1">
    <location>
        <begin position="33"/>
        <end position="56"/>
    </location>
</feature>
<evidence type="ECO:0000313" key="3">
    <source>
        <dbReference type="Proteomes" id="UP000323597"/>
    </source>
</evidence>
<sequence>MVKSRRGLTLVLCPVLPSRFTLLFYPKSTVFCFFLLAFFSTLLAIFSFSFLPLFGITTGLRTPIRKHPPSHVFRSSPPVKLVKFLLLCPWEPIKKIQPSS</sequence>
<dbReference type="AlphaFoldDB" id="A0A5D2U9Y0"/>
<organism evidence="2 3">
    <name type="scientific">Gossypium mustelinum</name>
    <name type="common">Cotton</name>
    <name type="synonym">Gossypium caicoense</name>
    <dbReference type="NCBI Taxonomy" id="34275"/>
    <lineage>
        <taxon>Eukaryota</taxon>
        <taxon>Viridiplantae</taxon>
        <taxon>Streptophyta</taxon>
        <taxon>Embryophyta</taxon>
        <taxon>Tracheophyta</taxon>
        <taxon>Spermatophyta</taxon>
        <taxon>Magnoliopsida</taxon>
        <taxon>eudicotyledons</taxon>
        <taxon>Gunneridae</taxon>
        <taxon>Pentapetalae</taxon>
        <taxon>rosids</taxon>
        <taxon>malvids</taxon>
        <taxon>Malvales</taxon>
        <taxon>Malvaceae</taxon>
        <taxon>Malvoideae</taxon>
        <taxon>Gossypium</taxon>
    </lineage>
</organism>
<dbReference type="Proteomes" id="UP000323597">
    <property type="component" value="Chromosome D07"/>
</dbReference>
<proteinExistence type="predicted"/>
<name>A0A5D2U9Y0_GOSMU</name>
<reference evidence="2 3" key="1">
    <citation type="submission" date="2019-07" db="EMBL/GenBank/DDBJ databases">
        <title>WGS assembly of Gossypium mustelinum.</title>
        <authorList>
            <person name="Chen Z.J."/>
            <person name="Sreedasyam A."/>
            <person name="Ando A."/>
            <person name="Song Q."/>
            <person name="De L."/>
            <person name="Hulse-Kemp A."/>
            <person name="Ding M."/>
            <person name="Ye W."/>
            <person name="Kirkbride R."/>
            <person name="Jenkins J."/>
            <person name="Plott C."/>
            <person name="Lovell J."/>
            <person name="Lin Y.-M."/>
            <person name="Vaughn R."/>
            <person name="Liu B."/>
            <person name="Li W."/>
            <person name="Simpson S."/>
            <person name="Scheffler B."/>
            <person name="Saski C."/>
            <person name="Grover C."/>
            <person name="Hu G."/>
            <person name="Conover J."/>
            <person name="Carlson J."/>
            <person name="Shu S."/>
            <person name="Boston L."/>
            <person name="Williams M."/>
            <person name="Peterson D."/>
            <person name="Mcgee K."/>
            <person name="Jones D."/>
            <person name="Wendel J."/>
            <person name="Stelly D."/>
            <person name="Grimwood J."/>
            <person name="Schmutz J."/>
        </authorList>
    </citation>
    <scope>NUCLEOTIDE SEQUENCE [LARGE SCALE GENOMIC DNA]</scope>
    <source>
        <strain evidence="2">1408120.09</strain>
    </source>
</reference>
<protein>
    <recommendedName>
        <fullName evidence="4">Transmembrane protein</fullName>
    </recommendedName>
</protein>
<evidence type="ECO:0008006" key="4">
    <source>
        <dbReference type="Google" id="ProtNLM"/>
    </source>
</evidence>
<keyword evidence="1" id="KW-1133">Transmembrane helix</keyword>
<accession>A0A5D2U9Y0</accession>
<dbReference type="EMBL" id="CM017655">
    <property type="protein sequence ID" value="TYI74319.1"/>
    <property type="molecule type" value="Genomic_DNA"/>
</dbReference>
<keyword evidence="1" id="KW-0472">Membrane</keyword>
<evidence type="ECO:0000256" key="1">
    <source>
        <dbReference type="SAM" id="Phobius"/>
    </source>
</evidence>
<keyword evidence="3" id="KW-1185">Reference proteome</keyword>
<evidence type="ECO:0000313" key="2">
    <source>
        <dbReference type="EMBL" id="TYI74319.1"/>
    </source>
</evidence>
<keyword evidence="1" id="KW-0812">Transmembrane</keyword>
<gene>
    <name evidence="2" type="ORF">E1A91_D07G191800v1</name>
</gene>